<gene>
    <name evidence="1" type="ORF">SAMN05421783_11226</name>
</gene>
<dbReference type="GO" id="GO:0016740">
    <property type="term" value="F:transferase activity"/>
    <property type="evidence" value="ECO:0007669"/>
    <property type="project" value="UniProtKB-KW"/>
</dbReference>
<evidence type="ECO:0000313" key="2">
    <source>
        <dbReference type="Proteomes" id="UP000198816"/>
    </source>
</evidence>
<keyword evidence="2" id="KW-1185">Reference proteome</keyword>
<keyword evidence="1" id="KW-0808">Transferase</keyword>
<dbReference type="STRING" id="1058.SAMN05421783_11226"/>
<dbReference type="OrthoDB" id="7807444at2"/>
<evidence type="ECO:0000313" key="1">
    <source>
        <dbReference type="EMBL" id="SDW99715.1"/>
    </source>
</evidence>
<protein>
    <submittedName>
        <fullName evidence="1">Sulfotransferase family protein</fullName>
    </submittedName>
</protein>
<name>A0A1H2Y412_THIRO</name>
<reference evidence="2" key="1">
    <citation type="submission" date="2016-10" db="EMBL/GenBank/DDBJ databases">
        <authorList>
            <person name="Varghese N."/>
            <person name="Submissions S."/>
        </authorList>
    </citation>
    <scope>NUCLEOTIDE SEQUENCE [LARGE SCALE GENOMIC DNA]</scope>
    <source>
        <strain evidence="2">DSM 217</strain>
    </source>
</reference>
<dbReference type="Pfam" id="PF13469">
    <property type="entry name" value="Sulfotransfer_3"/>
    <property type="match status" value="1"/>
</dbReference>
<organism evidence="1 2">
    <name type="scientific">Thiocapsa roseopersicina</name>
    <dbReference type="NCBI Taxonomy" id="1058"/>
    <lineage>
        <taxon>Bacteria</taxon>
        <taxon>Pseudomonadati</taxon>
        <taxon>Pseudomonadota</taxon>
        <taxon>Gammaproteobacteria</taxon>
        <taxon>Chromatiales</taxon>
        <taxon>Chromatiaceae</taxon>
        <taxon>Thiocapsa</taxon>
    </lineage>
</organism>
<dbReference type="InterPro" id="IPR027417">
    <property type="entry name" value="P-loop_NTPase"/>
</dbReference>
<proteinExistence type="predicted"/>
<accession>A0A1H2Y412</accession>
<dbReference type="Proteomes" id="UP000198816">
    <property type="component" value="Unassembled WGS sequence"/>
</dbReference>
<dbReference type="EMBL" id="FNNZ01000012">
    <property type="protein sequence ID" value="SDW99715.1"/>
    <property type="molecule type" value="Genomic_DNA"/>
</dbReference>
<dbReference type="Gene3D" id="3.40.50.300">
    <property type="entry name" value="P-loop containing nucleotide triphosphate hydrolases"/>
    <property type="match status" value="1"/>
</dbReference>
<dbReference type="AlphaFoldDB" id="A0A1H2Y412"/>
<sequence>MTRTLCGPGHPQGSGMNKCVIVLSTKSSGSSAIQRLIGGLAGARHVRHTRHRESETLYWTKAASVLGRPQIKMLDSEVPIPAGRARRELVSFLRKNTCDFRIPTDPRDMIFLGWEKLCESHRPVFLEKSPHHLVQWSALELMLECEERLDSTEFLYIGLIRNPMDVLYSAWSRWRTFPEDAQFEWELAYRNLQRLRERLDHRLVVVRYEDMVNDLDALDPVIRFVGATRDQVPVDYLHARSISKWKADREYGFQLAPSVRDMANAFGYTTAELDNPETTGWGEFRIRARRAYRTQQVLLTPIRMLRRARDVLTQNRGALT</sequence>
<dbReference type="RefSeq" id="WP_093032864.1">
    <property type="nucleotide sequence ID" value="NZ_FNNZ01000012.1"/>
</dbReference>
<dbReference type="SUPFAM" id="SSF52540">
    <property type="entry name" value="P-loop containing nucleoside triphosphate hydrolases"/>
    <property type="match status" value="1"/>
</dbReference>